<dbReference type="Proteomes" id="UP000228930">
    <property type="component" value="Unassembled WGS sequence"/>
</dbReference>
<evidence type="ECO:0000256" key="1">
    <source>
        <dbReference type="SAM" id="SignalP"/>
    </source>
</evidence>
<gene>
    <name evidence="2" type="ORF">TSA1_04820</name>
</gene>
<feature type="signal peptide" evidence="1">
    <location>
        <begin position="1"/>
        <end position="25"/>
    </location>
</feature>
<sequence length="147" mass="15621">MQRRSMLRASLAGLFGAFTVRQASAATEAPARQRVVYHLADADRVVFVLGNLQNHVDGVGGPGKADIRLVVHGPALRAFHALAAQDHTIAMMTKLVDAGVGFDACANTMKAQGVKLDDLTPGFVVAEKGGVVRLAELQQQGFAYLRP</sequence>
<dbReference type="InterPro" id="IPR027396">
    <property type="entry name" value="DsrEFH-like"/>
</dbReference>
<dbReference type="PANTHER" id="PTHR37691:SF1">
    <property type="entry name" value="BLR3518 PROTEIN"/>
    <property type="match status" value="1"/>
</dbReference>
<reference evidence="2 3" key="1">
    <citation type="submission" date="2015-06" db="EMBL/GenBank/DDBJ databases">
        <title>Comparative genome analysis of nirS-carrying Bradyrhizobium sp. strains.</title>
        <authorList>
            <person name="Ishii S."/>
            <person name="Jang J."/>
            <person name="Nishizawa T."/>
            <person name="Senoo K."/>
        </authorList>
    </citation>
    <scope>NUCLEOTIDE SEQUENCE [LARGE SCALE GENOMIC DNA]</scope>
    <source>
        <strain evidence="2 3">TSA1</strain>
    </source>
</reference>
<dbReference type="Gene3D" id="3.40.1260.10">
    <property type="entry name" value="DsrEFH-like"/>
    <property type="match status" value="1"/>
</dbReference>
<dbReference type="Pfam" id="PF02635">
    <property type="entry name" value="DsrE"/>
    <property type="match status" value="1"/>
</dbReference>
<name>A0A2M6U6F0_9BRAD</name>
<protein>
    <submittedName>
        <fullName evidence="2">Uncharacterized protein</fullName>
    </submittedName>
</protein>
<dbReference type="PANTHER" id="PTHR37691">
    <property type="entry name" value="BLR3518 PROTEIN"/>
    <property type="match status" value="1"/>
</dbReference>
<accession>A0A2M6U6F0</accession>
<dbReference type="SUPFAM" id="SSF75169">
    <property type="entry name" value="DsrEFH-like"/>
    <property type="match status" value="1"/>
</dbReference>
<evidence type="ECO:0000313" key="2">
    <source>
        <dbReference type="EMBL" id="PIT00162.1"/>
    </source>
</evidence>
<keyword evidence="1" id="KW-0732">Signal</keyword>
<dbReference type="EMBL" id="LFJC01000003">
    <property type="protein sequence ID" value="PIT00162.1"/>
    <property type="molecule type" value="Genomic_DNA"/>
</dbReference>
<proteinExistence type="predicted"/>
<dbReference type="RefSeq" id="WP_100175376.1">
    <property type="nucleotide sequence ID" value="NZ_LFJC01000003.1"/>
</dbReference>
<dbReference type="InterPro" id="IPR003787">
    <property type="entry name" value="Sulphur_relay_DsrE/F-like"/>
</dbReference>
<evidence type="ECO:0000313" key="3">
    <source>
        <dbReference type="Proteomes" id="UP000228930"/>
    </source>
</evidence>
<comment type="caution">
    <text evidence="2">The sequence shown here is derived from an EMBL/GenBank/DDBJ whole genome shotgun (WGS) entry which is preliminary data.</text>
</comment>
<keyword evidence="3" id="KW-1185">Reference proteome</keyword>
<organism evidence="2 3">
    <name type="scientific">Bradyrhizobium nitroreducens</name>
    <dbReference type="NCBI Taxonomy" id="709803"/>
    <lineage>
        <taxon>Bacteria</taxon>
        <taxon>Pseudomonadati</taxon>
        <taxon>Pseudomonadota</taxon>
        <taxon>Alphaproteobacteria</taxon>
        <taxon>Hyphomicrobiales</taxon>
        <taxon>Nitrobacteraceae</taxon>
        <taxon>Bradyrhizobium</taxon>
    </lineage>
</organism>
<dbReference type="AlphaFoldDB" id="A0A2M6U6F0"/>
<feature type="chain" id="PRO_5014766540" evidence="1">
    <location>
        <begin position="26"/>
        <end position="147"/>
    </location>
</feature>